<dbReference type="SUPFAM" id="SSF54695">
    <property type="entry name" value="POZ domain"/>
    <property type="match status" value="1"/>
</dbReference>
<dbReference type="SMART" id="SM00225">
    <property type="entry name" value="BTB"/>
    <property type="match status" value="1"/>
</dbReference>
<dbReference type="InParanoid" id="S8DVH6"/>
<dbReference type="InterPro" id="IPR000210">
    <property type="entry name" value="BTB/POZ_dom"/>
</dbReference>
<dbReference type="EMBL" id="KE504186">
    <property type="protein sequence ID" value="EPS96617.1"/>
    <property type="molecule type" value="Genomic_DNA"/>
</dbReference>
<protein>
    <recommendedName>
        <fullName evidence="1">BTB domain-containing protein</fullName>
    </recommendedName>
</protein>
<dbReference type="HOGENOM" id="CLU_047592_7_0_1"/>
<evidence type="ECO:0000313" key="3">
    <source>
        <dbReference type="Proteomes" id="UP000015241"/>
    </source>
</evidence>
<sequence length="236" mass="26662">MHGDVIFQAGNVLYNVHKDFLMKQSPVFVDMFSSQSDEGASDEKPIILEGTTPFEFECFLSCIYPKRSWRLDDMPFKSWVSVLQFSTKWQLNAIHNKAMAHLGRIRVCAPTLARHIAFAKSHNPGRWYQGMFRAMCERDPLLTKEEAALLGNVDIIRISAIRHRVRVSQWKWEDGEIGISEMECRNAEKQTGMHASGLAPAANVAPLNATQESETLVLGRPTPLKMNIKKVPGVHV</sequence>
<dbReference type="CDD" id="cd18186">
    <property type="entry name" value="BTB_POZ_ZBTB_KLHL-like"/>
    <property type="match status" value="1"/>
</dbReference>
<dbReference type="AlphaFoldDB" id="S8DVH6"/>
<organism evidence="2 3">
    <name type="scientific">Fomitopsis schrenkii</name>
    <name type="common">Brown rot fungus</name>
    <dbReference type="NCBI Taxonomy" id="2126942"/>
    <lineage>
        <taxon>Eukaryota</taxon>
        <taxon>Fungi</taxon>
        <taxon>Dikarya</taxon>
        <taxon>Basidiomycota</taxon>
        <taxon>Agaricomycotina</taxon>
        <taxon>Agaricomycetes</taxon>
        <taxon>Polyporales</taxon>
        <taxon>Fomitopsis</taxon>
    </lineage>
</organism>
<dbReference type="PROSITE" id="PS50097">
    <property type="entry name" value="BTB"/>
    <property type="match status" value="1"/>
</dbReference>
<dbReference type="Pfam" id="PF00651">
    <property type="entry name" value="BTB"/>
    <property type="match status" value="1"/>
</dbReference>
<evidence type="ECO:0000259" key="1">
    <source>
        <dbReference type="PROSITE" id="PS50097"/>
    </source>
</evidence>
<dbReference type="Gene3D" id="3.30.710.10">
    <property type="entry name" value="Potassium Channel Kv1.1, Chain A"/>
    <property type="match status" value="1"/>
</dbReference>
<reference evidence="2 3" key="1">
    <citation type="journal article" date="2012" name="Science">
        <title>The Paleozoic origin of enzymatic lignin decomposition reconstructed from 31 fungal genomes.</title>
        <authorList>
            <person name="Floudas D."/>
            <person name="Binder M."/>
            <person name="Riley R."/>
            <person name="Barry K."/>
            <person name="Blanchette R.A."/>
            <person name="Henrissat B."/>
            <person name="Martinez A.T."/>
            <person name="Otillar R."/>
            <person name="Spatafora J.W."/>
            <person name="Yadav J.S."/>
            <person name="Aerts A."/>
            <person name="Benoit I."/>
            <person name="Boyd A."/>
            <person name="Carlson A."/>
            <person name="Copeland A."/>
            <person name="Coutinho P.M."/>
            <person name="de Vries R.P."/>
            <person name="Ferreira P."/>
            <person name="Findley K."/>
            <person name="Foster B."/>
            <person name="Gaskell J."/>
            <person name="Glotzer D."/>
            <person name="Gorecki P."/>
            <person name="Heitman J."/>
            <person name="Hesse C."/>
            <person name="Hori C."/>
            <person name="Igarashi K."/>
            <person name="Jurgens J.A."/>
            <person name="Kallen N."/>
            <person name="Kersten P."/>
            <person name="Kohler A."/>
            <person name="Kuees U."/>
            <person name="Kumar T.K.A."/>
            <person name="Kuo A."/>
            <person name="LaButti K."/>
            <person name="Larrondo L.F."/>
            <person name="Lindquist E."/>
            <person name="Ling A."/>
            <person name="Lombard V."/>
            <person name="Lucas S."/>
            <person name="Lundell T."/>
            <person name="Martin R."/>
            <person name="McLaughlin D.J."/>
            <person name="Morgenstern I."/>
            <person name="Morin E."/>
            <person name="Murat C."/>
            <person name="Nagy L.G."/>
            <person name="Nolan M."/>
            <person name="Ohm R.A."/>
            <person name="Patyshakuliyeva A."/>
            <person name="Rokas A."/>
            <person name="Ruiz-Duenas F.J."/>
            <person name="Sabat G."/>
            <person name="Salamov A."/>
            <person name="Samejima M."/>
            <person name="Schmutz J."/>
            <person name="Slot J.C."/>
            <person name="St John F."/>
            <person name="Stenlid J."/>
            <person name="Sun H."/>
            <person name="Sun S."/>
            <person name="Syed K."/>
            <person name="Tsang A."/>
            <person name="Wiebenga A."/>
            <person name="Young D."/>
            <person name="Pisabarro A."/>
            <person name="Eastwood D.C."/>
            <person name="Martin F."/>
            <person name="Cullen D."/>
            <person name="Grigoriev I.V."/>
            <person name="Hibbett D.S."/>
        </authorList>
    </citation>
    <scope>NUCLEOTIDE SEQUENCE</scope>
    <source>
        <strain evidence="3">FP-58527</strain>
    </source>
</reference>
<dbReference type="InterPro" id="IPR011333">
    <property type="entry name" value="SKP1/BTB/POZ_sf"/>
</dbReference>
<proteinExistence type="predicted"/>
<evidence type="ECO:0000313" key="2">
    <source>
        <dbReference type="EMBL" id="EPS96617.1"/>
    </source>
</evidence>
<keyword evidence="3" id="KW-1185">Reference proteome</keyword>
<gene>
    <name evidence="2" type="ORF">FOMPIDRAFT_88560</name>
</gene>
<feature type="domain" description="BTB" evidence="1">
    <location>
        <begin position="3"/>
        <end position="64"/>
    </location>
</feature>
<dbReference type="Proteomes" id="UP000015241">
    <property type="component" value="Unassembled WGS sequence"/>
</dbReference>
<accession>S8DVH6</accession>
<dbReference type="OrthoDB" id="3199068at2759"/>
<dbReference type="STRING" id="743788.S8DVH6"/>
<name>S8DVH6_FOMSC</name>